<comment type="caution">
    <text evidence="2">The sequence shown here is derived from an EMBL/GenBank/DDBJ whole genome shotgun (WGS) entry which is preliminary data.</text>
</comment>
<keyword evidence="3" id="KW-1185">Reference proteome</keyword>
<dbReference type="Proteomes" id="UP001429984">
    <property type="component" value="Unassembled WGS sequence"/>
</dbReference>
<feature type="chain" id="PRO_5045479929" description="Sel1 repeat family protein" evidence="1">
    <location>
        <begin position="22"/>
        <end position="132"/>
    </location>
</feature>
<evidence type="ECO:0008006" key="4">
    <source>
        <dbReference type="Google" id="ProtNLM"/>
    </source>
</evidence>
<protein>
    <recommendedName>
        <fullName evidence="4">Sel1 repeat family protein</fullName>
    </recommendedName>
</protein>
<organism evidence="2 3">
    <name type="scientific">Lysobacter niastensis</name>
    <dbReference type="NCBI Taxonomy" id="380629"/>
    <lineage>
        <taxon>Bacteria</taxon>
        <taxon>Pseudomonadati</taxon>
        <taxon>Pseudomonadota</taxon>
        <taxon>Gammaproteobacteria</taxon>
        <taxon>Lysobacterales</taxon>
        <taxon>Lysobacteraceae</taxon>
        <taxon>Lysobacter</taxon>
    </lineage>
</organism>
<dbReference type="InterPro" id="IPR011990">
    <property type="entry name" value="TPR-like_helical_dom_sf"/>
</dbReference>
<dbReference type="SUPFAM" id="SSF81901">
    <property type="entry name" value="HCP-like"/>
    <property type="match status" value="1"/>
</dbReference>
<feature type="signal peptide" evidence="1">
    <location>
        <begin position="1"/>
        <end position="21"/>
    </location>
</feature>
<name>A0ABS0B593_9GAMM</name>
<gene>
    <name evidence="2" type="ORF">IU514_07980</name>
</gene>
<dbReference type="EMBL" id="JADLZT010000004">
    <property type="protein sequence ID" value="MBF6023965.1"/>
    <property type="molecule type" value="Genomic_DNA"/>
</dbReference>
<evidence type="ECO:0000256" key="1">
    <source>
        <dbReference type="SAM" id="SignalP"/>
    </source>
</evidence>
<dbReference type="PROSITE" id="PS51257">
    <property type="entry name" value="PROKAR_LIPOPROTEIN"/>
    <property type="match status" value="1"/>
</dbReference>
<reference evidence="2 3" key="1">
    <citation type="submission" date="2020-11" db="EMBL/GenBank/DDBJ databases">
        <title>Draft Genome Sequence and Secondary Metabolite Biosynthetic Potential of the Lysobacter niastensis Type strain DSM 18481.</title>
        <authorList>
            <person name="Turrini P."/>
            <person name="Artuso I."/>
            <person name="Tescari M."/>
            <person name="Lugli G.A."/>
            <person name="Frangipani E."/>
            <person name="Ventura M."/>
            <person name="Visca P."/>
        </authorList>
    </citation>
    <scope>NUCLEOTIDE SEQUENCE [LARGE SCALE GENOMIC DNA]</scope>
    <source>
        <strain evidence="2 3">DSM 18481</strain>
    </source>
</reference>
<proteinExistence type="predicted"/>
<keyword evidence="1" id="KW-0732">Signal</keyword>
<accession>A0ABS0B593</accession>
<evidence type="ECO:0000313" key="2">
    <source>
        <dbReference type="EMBL" id="MBF6023965.1"/>
    </source>
</evidence>
<evidence type="ECO:0000313" key="3">
    <source>
        <dbReference type="Proteomes" id="UP001429984"/>
    </source>
</evidence>
<dbReference type="RefSeq" id="WP_194930574.1">
    <property type="nucleotide sequence ID" value="NZ_JADLZT010000004.1"/>
</dbReference>
<dbReference type="Gene3D" id="1.25.40.10">
    <property type="entry name" value="Tetratricopeptide repeat domain"/>
    <property type="match status" value="1"/>
</dbReference>
<sequence length="132" mass="14349">MRTILTLTAMLLIAPLVSASACDISCKIEKALKGDGAAAFEVAQESRVTQTPEIVAHWLQISAENGNAAGQWEYGLSLVENSKSRYDCIRTIYWFRQAGQNGNAAAATALGKVEYFLETHPEPIMEGCRDAL</sequence>